<feature type="region of interest" description="Disordered" evidence="6">
    <location>
        <begin position="1"/>
        <end position="28"/>
    </location>
</feature>
<feature type="compositionally biased region" description="Basic residues" evidence="6">
    <location>
        <begin position="1"/>
        <end position="10"/>
    </location>
</feature>
<name>A0A9W8YJY3_9PEZI</name>
<evidence type="ECO:0000256" key="2">
    <source>
        <dbReference type="ARBA" id="ARBA00004123"/>
    </source>
</evidence>
<reference evidence="8" key="1">
    <citation type="submission" date="2022-10" db="EMBL/GenBank/DDBJ databases">
        <title>Tapping the CABI collections for fungal endophytes: first genome assemblies for Collariella, Neodidymelliopsis, Ascochyta clinopodiicola, Didymella pomorum, Didymosphaeria variabile, Neocosmospora piperis and Neocucurbitaria cava.</title>
        <authorList>
            <person name="Hill R."/>
        </authorList>
    </citation>
    <scope>NUCLEOTIDE SEQUENCE</scope>
    <source>
        <strain evidence="8">IMI 355082</strain>
    </source>
</reference>
<evidence type="ECO:0000256" key="1">
    <source>
        <dbReference type="ARBA" id="ARBA00002355"/>
    </source>
</evidence>
<sequence length="338" mass="37186">MGSSNRKKKEKAKDFQKPKLKVGKTKAKASNFTDTSFQSKSISVNQQSLSENAPDALAQFKHNLSLATSRTDKQRREALAYLVSQLTSTPINNPMGTYAILEALLPLITDKSSSVRSPLLRLFQALPHAEVASHADRVVKWVRLGMLDLSAEVRHDALKFMDWLLDAAGEELLELAGGWTKTVEAFMKMMAWKIDAPSKTTGSWTSAPKTTFGAEAGGSSYAAQIAMLTKFVALGLKQPLPPGPLTDEQRWQHVYSRPQGPNPFGHLQIFGPPQDGEICADVEDRQRALWRWLNTVKKKAGEAKAEGGPAGRAAGDLLKVLEKGMEGHEHVELEELSW</sequence>
<keyword evidence="5" id="KW-0698">rRNA processing</keyword>
<dbReference type="PANTHER" id="PTHR16056:SF2">
    <property type="entry name" value="TESTIS-EXPRESSED PROTEIN 10"/>
    <property type="match status" value="1"/>
</dbReference>
<keyword evidence="9" id="KW-1185">Reference proteome</keyword>
<dbReference type="OrthoDB" id="361362at2759"/>
<protein>
    <recommendedName>
        <fullName evidence="5">Pre-rRNA-processing protein</fullName>
    </recommendedName>
</protein>
<dbReference type="InterPro" id="IPR024679">
    <property type="entry name" value="Ipi1_N"/>
</dbReference>
<dbReference type="EMBL" id="JAPEVB010000006">
    <property type="protein sequence ID" value="KAJ4386719.1"/>
    <property type="molecule type" value="Genomic_DNA"/>
</dbReference>
<evidence type="ECO:0000256" key="3">
    <source>
        <dbReference type="ARBA" id="ARBA00006427"/>
    </source>
</evidence>
<feature type="compositionally biased region" description="Basic residues" evidence="6">
    <location>
        <begin position="18"/>
        <end position="27"/>
    </location>
</feature>
<comment type="function">
    <text evidence="1 5">Component of the RIX1 complex required for processing of ITS2 sequences from 35S pre-rRNA.</text>
</comment>
<comment type="similarity">
    <text evidence="3 5">Belongs to the IPI1/TEX10 family.</text>
</comment>
<dbReference type="InterPro" id="IPR011989">
    <property type="entry name" value="ARM-like"/>
</dbReference>
<proteinExistence type="inferred from homology"/>
<dbReference type="GO" id="GO:0120330">
    <property type="term" value="C:rixosome complex"/>
    <property type="evidence" value="ECO:0007669"/>
    <property type="project" value="UniProtKB-UniRule"/>
</dbReference>
<dbReference type="Proteomes" id="UP001140453">
    <property type="component" value="Unassembled WGS sequence"/>
</dbReference>
<dbReference type="AlphaFoldDB" id="A0A9W8YJY3"/>
<dbReference type="SUPFAM" id="SSF48371">
    <property type="entry name" value="ARM repeat"/>
    <property type="match status" value="1"/>
</dbReference>
<dbReference type="GO" id="GO:0005634">
    <property type="term" value="C:nucleus"/>
    <property type="evidence" value="ECO:0007669"/>
    <property type="project" value="UniProtKB-SubCell"/>
</dbReference>
<keyword evidence="5" id="KW-0690">Ribosome biogenesis</keyword>
<keyword evidence="4 5" id="KW-0539">Nucleus</keyword>
<comment type="caution">
    <text evidence="8">The sequence shown here is derived from an EMBL/GenBank/DDBJ whole genome shotgun (WGS) entry which is preliminary data.</text>
</comment>
<evidence type="ECO:0000313" key="8">
    <source>
        <dbReference type="EMBL" id="KAJ4386719.1"/>
    </source>
</evidence>
<gene>
    <name evidence="8" type="primary">IPI1</name>
    <name evidence="8" type="ORF">N0V93_009617</name>
</gene>
<dbReference type="Gene3D" id="1.25.10.10">
    <property type="entry name" value="Leucine-rich Repeat Variant"/>
    <property type="match status" value="1"/>
</dbReference>
<evidence type="ECO:0000256" key="6">
    <source>
        <dbReference type="SAM" id="MobiDB-lite"/>
    </source>
</evidence>
<evidence type="ECO:0000256" key="5">
    <source>
        <dbReference type="RuleBase" id="RU368021"/>
    </source>
</evidence>
<evidence type="ECO:0000259" key="7">
    <source>
        <dbReference type="Pfam" id="PF12333"/>
    </source>
</evidence>
<comment type="subcellular location">
    <subcellularLocation>
        <location evidence="2 5">Nucleus</location>
    </subcellularLocation>
</comment>
<evidence type="ECO:0000256" key="4">
    <source>
        <dbReference type="ARBA" id="ARBA00023242"/>
    </source>
</evidence>
<feature type="domain" description="Pre-rRNA-processing protein Ipi1 N-terminal" evidence="7">
    <location>
        <begin position="130"/>
        <end position="231"/>
    </location>
</feature>
<dbReference type="PANTHER" id="PTHR16056">
    <property type="entry name" value="REGULATOR OF MICROTUBULE DYNAMICS PROTEIN"/>
    <property type="match status" value="1"/>
</dbReference>
<dbReference type="Pfam" id="PF12333">
    <property type="entry name" value="Ipi1_N"/>
    <property type="match status" value="1"/>
</dbReference>
<evidence type="ECO:0000313" key="9">
    <source>
        <dbReference type="Proteomes" id="UP001140453"/>
    </source>
</evidence>
<accession>A0A9W8YJY3</accession>
<comment type="subunit">
    <text evidence="5">Component of the RIX1 complex.</text>
</comment>
<dbReference type="InterPro" id="IPR016024">
    <property type="entry name" value="ARM-type_fold"/>
</dbReference>
<dbReference type="GO" id="GO:0006364">
    <property type="term" value="P:rRNA processing"/>
    <property type="evidence" value="ECO:0007669"/>
    <property type="project" value="UniProtKB-UniRule"/>
</dbReference>
<organism evidence="8 9">
    <name type="scientific">Gnomoniopsis smithogilvyi</name>
    <dbReference type="NCBI Taxonomy" id="1191159"/>
    <lineage>
        <taxon>Eukaryota</taxon>
        <taxon>Fungi</taxon>
        <taxon>Dikarya</taxon>
        <taxon>Ascomycota</taxon>
        <taxon>Pezizomycotina</taxon>
        <taxon>Sordariomycetes</taxon>
        <taxon>Sordariomycetidae</taxon>
        <taxon>Diaporthales</taxon>
        <taxon>Gnomoniaceae</taxon>
        <taxon>Gnomoniopsis</taxon>
    </lineage>
</organism>